<dbReference type="RefSeq" id="WP_168018234.1">
    <property type="nucleotide sequence ID" value="NZ_JAATEP010000053.1"/>
</dbReference>
<evidence type="ECO:0008006" key="4">
    <source>
        <dbReference type="Google" id="ProtNLM"/>
    </source>
</evidence>
<evidence type="ECO:0000256" key="1">
    <source>
        <dbReference type="SAM" id="MobiDB-lite"/>
    </source>
</evidence>
<sequence length="89" mass="9697">MWPAGWSRWASTPTCSPTGLPEGTRPLDLGSWLNAAEVTLSALPSTSWKETRHITYAVNVRTGQARQLAIYHPQSVMHDVIPGAGTPAW</sequence>
<dbReference type="Proteomes" id="UP000696294">
    <property type="component" value="Unassembled WGS sequence"/>
</dbReference>
<gene>
    <name evidence="2" type="ORF">HCN51_45980</name>
</gene>
<accession>A0ABX1BG31</accession>
<evidence type="ECO:0000313" key="2">
    <source>
        <dbReference type="EMBL" id="NJP96700.1"/>
    </source>
</evidence>
<dbReference type="EMBL" id="JAATEP010000053">
    <property type="protein sequence ID" value="NJP96700.1"/>
    <property type="molecule type" value="Genomic_DNA"/>
</dbReference>
<protein>
    <recommendedName>
        <fullName evidence="4">PepSY domain-containing protein</fullName>
    </recommendedName>
</protein>
<feature type="region of interest" description="Disordered" evidence="1">
    <location>
        <begin position="1"/>
        <end position="23"/>
    </location>
</feature>
<proteinExistence type="predicted"/>
<organism evidence="2 3">
    <name type="scientific">Nonomuraea composti</name>
    <dbReference type="NCBI Taxonomy" id="2720023"/>
    <lineage>
        <taxon>Bacteria</taxon>
        <taxon>Bacillati</taxon>
        <taxon>Actinomycetota</taxon>
        <taxon>Actinomycetes</taxon>
        <taxon>Streptosporangiales</taxon>
        <taxon>Streptosporangiaceae</taxon>
        <taxon>Nonomuraea</taxon>
    </lineage>
</organism>
<keyword evidence="3" id="KW-1185">Reference proteome</keyword>
<evidence type="ECO:0000313" key="3">
    <source>
        <dbReference type="Proteomes" id="UP000696294"/>
    </source>
</evidence>
<name>A0ABX1BG31_9ACTN</name>
<reference evidence="2 3" key="1">
    <citation type="submission" date="2020-03" db="EMBL/GenBank/DDBJ databases">
        <title>WGS of actinomycetes isolated from Thailand.</title>
        <authorList>
            <person name="Thawai C."/>
        </authorList>
    </citation>
    <scope>NUCLEOTIDE SEQUENCE [LARGE SCALE GENOMIC DNA]</scope>
    <source>
        <strain evidence="2 3">FMUSA5-5</strain>
    </source>
</reference>
<comment type="caution">
    <text evidence="2">The sequence shown here is derived from an EMBL/GenBank/DDBJ whole genome shotgun (WGS) entry which is preliminary data.</text>
</comment>